<feature type="non-terminal residue" evidence="2">
    <location>
        <position position="1"/>
    </location>
</feature>
<reference evidence="2" key="1">
    <citation type="submission" date="2021-06" db="EMBL/GenBank/DDBJ databases">
        <authorList>
            <person name="Hodson N. C."/>
            <person name="Mongue J. A."/>
            <person name="Jaron S. K."/>
        </authorList>
    </citation>
    <scope>NUCLEOTIDE SEQUENCE</scope>
</reference>
<name>A0A8J2NS95_9HEXA</name>
<accession>A0A8J2NS95</accession>
<feature type="region of interest" description="Disordered" evidence="1">
    <location>
        <begin position="1"/>
        <end position="170"/>
    </location>
</feature>
<gene>
    <name evidence="2" type="ORF">AFUS01_LOCUS2591</name>
</gene>
<evidence type="ECO:0000256" key="1">
    <source>
        <dbReference type="SAM" id="MobiDB-lite"/>
    </source>
</evidence>
<organism evidence="2 3">
    <name type="scientific">Allacma fusca</name>
    <dbReference type="NCBI Taxonomy" id="39272"/>
    <lineage>
        <taxon>Eukaryota</taxon>
        <taxon>Metazoa</taxon>
        <taxon>Ecdysozoa</taxon>
        <taxon>Arthropoda</taxon>
        <taxon>Hexapoda</taxon>
        <taxon>Collembola</taxon>
        <taxon>Symphypleona</taxon>
        <taxon>Sminthuridae</taxon>
        <taxon>Allacma</taxon>
    </lineage>
</organism>
<dbReference type="Proteomes" id="UP000708208">
    <property type="component" value="Unassembled WGS sequence"/>
</dbReference>
<dbReference type="EMBL" id="CAJVCH010014954">
    <property type="protein sequence ID" value="CAG7678348.1"/>
    <property type="molecule type" value="Genomic_DNA"/>
</dbReference>
<feature type="compositionally biased region" description="Basic and acidic residues" evidence="1">
    <location>
        <begin position="98"/>
        <end position="112"/>
    </location>
</feature>
<feature type="compositionally biased region" description="Basic and acidic residues" evidence="1">
    <location>
        <begin position="53"/>
        <end position="71"/>
    </location>
</feature>
<evidence type="ECO:0000313" key="2">
    <source>
        <dbReference type="EMBL" id="CAG7678348.1"/>
    </source>
</evidence>
<feature type="compositionally biased region" description="Basic and acidic residues" evidence="1">
    <location>
        <begin position="1"/>
        <end position="12"/>
    </location>
</feature>
<dbReference type="AlphaFoldDB" id="A0A8J2NS95"/>
<evidence type="ECO:0000313" key="3">
    <source>
        <dbReference type="Proteomes" id="UP000708208"/>
    </source>
</evidence>
<protein>
    <submittedName>
        <fullName evidence="2">Uncharacterized protein</fullName>
    </submittedName>
</protein>
<sequence length="207" mass="22427">TGDASRNSRGDTRSGSAWNPGPVRDTRSEVTWDAGGCSRDDPSHNTWNTGPVRDIKSRDSRESIVGDRRSDGGLNNGEPSRGDRRSEVAWDASGSNIADRRGPSRDDGKFEEVPGTSNGSSGRSKRPREPSPAPSSTAGPAIRINTTIFETDPSETDNNLLPEDNQDMRDVKRRIEKGDPEITEEMQSLGNCFSFTDPSKALPNVAP</sequence>
<proteinExistence type="predicted"/>
<keyword evidence="3" id="KW-1185">Reference proteome</keyword>
<comment type="caution">
    <text evidence="2">The sequence shown here is derived from an EMBL/GenBank/DDBJ whole genome shotgun (WGS) entry which is preliminary data.</text>
</comment>